<keyword evidence="3" id="KW-1185">Reference proteome</keyword>
<dbReference type="EMBL" id="JASPKZ010006448">
    <property type="protein sequence ID" value="KAJ9587346.1"/>
    <property type="molecule type" value="Genomic_DNA"/>
</dbReference>
<reference evidence="2" key="1">
    <citation type="journal article" date="2023" name="IScience">
        <title>Live-bearing cockroach genome reveals convergent evolutionary mechanisms linked to viviparity in insects and beyond.</title>
        <authorList>
            <person name="Fouks B."/>
            <person name="Harrison M.C."/>
            <person name="Mikhailova A.A."/>
            <person name="Marchal E."/>
            <person name="English S."/>
            <person name="Carruthers M."/>
            <person name="Jennings E.C."/>
            <person name="Chiamaka E.L."/>
            <person name="Frigard R.A."/>
            <person name="Pippel M."/>
            <person name="Attardo G.M."/>
            <person name="Benoit J.B."/>
            <person name="Bornberg-Bauer E."/>
            <person name="Tobe S.S."/>
        </authorList>
    </citation>
    <scope>NUCLEOTIDE SEQUENCE</scope>
    <source>
        <strain evidence="2">Stay&amp;Tobe</strain>
    </source>
</reference>
<reference evidence="2" key="2">
    <citation type="submission" date="2023-05" db="EMBL/GenBank/DDBJ databases">
        <authorList>
            <person name="Fouks B."/>
        </authorList>
    </citation>
    <scope>NUCLEOTIDE SEQUENCE</scope>
    <source>
        <strain evidence="2">Stay&amp;Tobe</strain>
        <tissue evidence="2">Testes</tissue>
    </source>
</reference>
<feature type="non-terminal residue" evidence="2">
    <location>
        <position position="58"/>
    </location>
</feature>
<feature type="region of interest" description="Disordered" evidence="1">
    <location>
        <begin position="1"/>
        <end position="50"/>
    </location>
</feature>
<organism evidence="2 3">
    <name type="scientific">Diploptera punctata</name>
    <name type="common">Pacific beetle cockroach</name>
    <dbReference type="NCBI Taxonomy" id="6984"/>
    <lineage>
        <taxon>Eukaryota</taxon>
        <taxon>Metazoa</taxon>
        <taxon>Ecdysozoa</taxon>
        <taxon>Arthropoda</taxon>
        <taxon>Hexapoda</taxon>
        <taxon>Insecta</taxon>
        <taxon>Pterygota</taxon>
        <taxon>Neoptera</taxon>
        <taxon>Polyneoptera</taxon>
        <taxon>Dictyoptera</taxon>
        <taxon>Blattodea</taxon>
        <taxon>Blaberoidea</taxon>
        <taxon>Blaberidae</taxon>
        <taxon>Diplopterinae</taxon>
        <taxon>Diploptera</taxon>
    </lineage>
</organism>
<dbReference type="AlphaFoldDB" id="A0AAD7ZVA3"/>
<proteinExistence type="predicted"/>
<feature type="compositionally biased region" description="Basic and acidic residues" evidence="1">
    <location>
        <begin position="29"/>
        <end position="40"/>
    </location>
</feature>
<sequence length="58" mass="6127">VLVTVNHDAAGTSDDSGRASERLNGPLAPRDRDSSHDRLSDASSHCSSGKGYIIVDFL</sequence>
<evidence type="ECO:0000256" key="1">
    <source>
        <dbReference type="SAM" id="MobiDB-lite"/>
    </source>
</evidence>
<gene>
    <name evidence="2" type="ORF">L9F63_019128</name>
</gene>
<evidence type="ECO:0000313" key="2">
    <source>
        <dbReference type="EMBL" id="KAJ9587346.1"/>
    </source>
</evidence>
<evidence type="ECO:0000313" key="3">
    <source>
        <dbReference type="Proteomes" id="UP001233999"/>
    </source>
</evidence>
<accession>A0AAD7ZVA3</accession>
<comment type="caution">
    <text evidence="2">The sequence shown here is derived from an EMBL/GenBank/DDBJ whole genome shotgun (WGS) entry which is preliminary data.</text>
</comment>
<protein>
    <submittedName>
        <fullName evidence="2">Uncharacterized protein</fullName>
    </submittedName>
</protein>
<feature type="non-terminal residue" evidence="2">
    <location>
        <position position="1"/>
    </location>
</feature>
<name>A0AAD7ZVA3_DIPPU</name>
<dbReference type="Proteomes" id="UP001233999">
    <property type="component" value="Unassembled WGS sequence"/>
</dbReference>